<dbReference type="InterPro" id="IPR036515">
    <property type="entry name" value="Transposase_17_sf"/>
</dbReference>
<dbReference type="GO" id="GO:0043565">
    <property type="term" value="F:sequence-specific DNA binding"/>
    <property type="evidence" value="ECO:0007669"/>
    <property type="project" value="TreeGrafter"/>
</dbReference>
<protein>
    <recommendedName>
        <fullName evidence="1">Transposase IS200-like domain-containing protein</fullName>
    </recommendedName>
</protein>
<dbReference type="GO" id="GO:0006313">
    <property type="term" value="P:DNA transposition"/>
    <property type="evidence" value="ECO:0007669"/>
    <property type="project" value="InterPro"/>
</dbReference>
<dbReference type="Gene3D" id="3.30.70.1290">
    <property type="entry name" value="Transposase IS200-like"/>
    <property type="match status" value="1"/>
</dbReference>
<organism evidence="2 3">
    <name type="scientific">Segetibacter aerophilus</name>
    <dbReference type="NCBI Taxonomy" id="670293"/>
    <lineage>
        <taxon>Bacteria</taxon>
        <taxon>Pseudomonadati</taxon>
        <taxon>Bacteroidota</taxon>
        <taxon>Chitinophagia</taxon>
        <taxon>Chitinophagales</taxon>
        <taxon>Chitinophagaceae</taxon>
        <taxon>Segetibacter</taxon>
    </lineage>
</organism>
<dbReference type="InterPro" id="IPR052715">
    <property type="entry name" value="RAYT_transposase"/>
</dbReference>
<name>A0A512BJR2_9BACT</name>
<reference evidence="2 3" key="1">
    <citation type="submission" date="2019-07" db="EMBL/GenBank/DDBJ databases">
        <title>Whole genome shotgun sequence of Segetibacter aerophilus NBRC 106135.</title>
        <authorList>
            <person name="Hosoyama A."/>
            <person name="Uohara A."/>
            <person name="Ohji S."/>
            <person name="Ichikawa N."/>
        </authorList>
    </citation>
    <scope>NUCLEOTIDE SEQUENCE [LARGE SCALE GENOMIC DNA]</scope>
    <source>
        <strain evidence="2 3">NBRC 106135</strain>
    </source>
</reference>
<gene>
    <name evidence="2" type="ORF">SAE01_46980</name>
</gene>
<evidence type="ECO:0000259" key="1">
    <source>
        <dbReference type="SMART" id="SM01321"/>
    </source>
</evidence>
<sequence>MHQTRLPNRLQGYDYSRNALYFVTLCVHDRVDCLGEIKDDQMFANEYGKIAEQQWQWLEQQYPYVVLHSFVVMPNHIHGIVEINDHMVGTGRDLSLQQQQRKIKSLSELMGAYKTTTSKQIHLSGLTVFKWQRSFHDHIIRNEESYERISNYIQKNPSNWKGDKFYSR</sequence>
<evidence type="ECO:0000313" key="2">
    <source>
        <dbReference type="EMBL" id="GEO12202.1"/>
    </source>
</evidence>
<dbReference type="SMART" id="SM01321">
    <property type="entry name" value="Y1_Tnp"/>
    <property type="match status" value="1"/>
</dbReference>
<dbReference type="RefSeq" id="WP_147206325.1">
    <property type="nucleotide sequence ID" value="NZ_BJYT01000045.1"/>
</dbReference>
<feature type="domain" description="Transposase IS200-like" evidence="1">
    <location>
        <begin position="16"/>
        <end position="156"/>
    </location>
</feature>
<dbReference type="Proteomes" id="UP000321513">
    <property type="component" value="Unassembled WGS sequence"/>
</dbReference>
<evidence type="ECO:0000313" key="3">
    <source>
        <dbReference type="Proteomes" id="UP000321513"/>
    </source>
</evidence>
<accession>A0A512BJR2</accession>
<dbReference type="PANTHER" id="PTHR36966">
    <property type="entry name" value="REP-ASSOCIATED TYROSINE TRANSPOSASE"/>
    <property type="match status" value="1"/>
</dbReference>
<dbReference type="InterPro" id="IPR002686">
    <property type="entry name" value="Transposase_17"/>
</dbReference>
<dbReference type="PANTHER" id="PTHR36966:SF1">
    <property type="entry name" value="REP-ASSOCIATED TYROSINE TRANSPOSASE"/>
    <property type="match status" value="1"/>
</dbReference>
<dbReference type="SUPFAM" id="SSF143422">
    <property type="entry name" value="Transposase IS200-like"/>
    <property type="match status" value="1"/>
</dbReference>
<dbReference type="GO" id="GO:0004803">
    <property type="term" value="F:transposase activity"/>
    <property type="evidence" value="ECO:0007669"/>
    <property type="project" value="InterPro"/>
</dbReference>
<proteinExistence type="predicted"/>
<dbReference type="EMBL" id="BJYT01000045">
    <property type="protein sequence ID" value="GEO12202.1"/>
    <property type="molecule type" value="Genomic_DNA"/>
</dbReference>
<dbReference type="AlphaFoldDB" id="A0A512BJR2"/>
<keyword evidence="3" id="KW-1185">Reference proteome</keyword>
<dbReference type="OrthoDB" id="9794403at2"/>
<comment type="caution">
    <text evidence="2">The sequence shown here is derived from an EMBL/GenBank/DDBJ whole genome shotgun (WGS) entry which is preliminary data.</text>
</comment>